<dbReference type="InterPro" id="IPR050707">
    <property type="entry name" value="HTH_MetabolicPath_Reg"/>
</dbReference>
<accession>A0A1F5A7C7</accession>
<dbReference type="Gene3D" id="3.30.450.40">
    <property type="match status" value="1"/>
</dbReference>
<evidence type="ECO:0000313" key="7">
    <source>
        <dbReference type="Proteomes" id="UP000177701"/>
    </source>
</evidence>
<dbReference type="InterPro" id="IPR014757">
    <property type="entry name" value="Tscrpt_reg_IclR_C"/>
</dbReference>
<dbReference type="SUPFAM" id="SSF46785">
    <property type="entry name" value="Winged helix' DNA-binding domain"/>
    <property type="match status" value="1"/>
</dbReference>
<dbReference type="PANTHER" id="PTHR30136:SF24">
    <property type="entry name" value="HTH-TYPE TRANSCRIPTIONAL REPRESSOR ALLR"/>
    <property type="match status" value="1"/>
</dbReference>
<dbReference type="EMBL" id="MEYH01000083">
    <property type="protein sequence ID" value="OGD14469.1"/>
    <property type="molecule type" value="Genomic_DNA"/>
</dbReference>
<reference evidence="6 7" key="1">
    <citation type="journal article" date="2016" name="Nat. Commun.">
        <title>Thousands of microbial genomes shed light on interconnected biogeochemical processes in an aquifer system.</title>
        <authorList>
            <person name="Anantharaman K."/>
            <person name="Brown C.T."/>
            <person name="Hug L.A."/>
            <person name="Sharon I."/>
            <person name="Castelle C.J."/>
            <person name="Probst A.J."/>
            <person name="Thomas B.C."/>
            <person name="Singh A."/>
            <person name="Wilkins M.J."/>
            <person name="Karaoz U."/>
            <person name="Brodie E.L."/>
            <person name="Williams K.H."/>
            <person name="Hubbard S.S."/>
            <person name="Banfield J.F."/>
        </authorList>
    </citation>
    <scope>NUCLEOTIDE SEQUENCE [LARGE SCALE GENOMIC DNA]</scope>
</reference>
<keyword evidence="1" id="KW-0805">Transcription regulation</keyword>
<name>A0A1F5A7C7_9BACT</name>
<dbReference type="AlphaFoldDB" id="A0A1F5A7C7"/>
<comment type="caution">
    <text evidence="6">The sequence shown here is derived from an EMBL/GenBank/DDBJ whole genome shotgun (WGS) entry which is preliminary data.</text>
</comment>
<dbReference type="Pfam" id="PF01614">
    <property type="entry name" value="IclR_C"/>
    <property type="match status" value="1"/>
</dbReference>
<dbReference type="STRING" id="1797291.A2V47_05115"/>
<keyword evidence="2" id="KW-0238">DNA-binding</keyword>
<gene>
    <name evidence="6" type="ORF">A2V47_05115</name>
</gene>
<dbReference type="GO" id="GO:0003700">
    <property type="term" value="F:DNA-binding transcription factor activity"/>
    <property type="evidence" value="ECO:0007669"/>
    <property type="project" value="TreeGrafter"/>
</dbReference>
<dbReference type="SUPFAM" id="SSF55781">
    <property type="entry name" value="GAF domain-like"/>
    <property type="match status" value="1"/>
</dbReference>
<dbReference type="InterPro" id="IPR036388">
    <property type="entry name" value="WH-like_DNA-bd_sf"/>
</dbReference>
<dbReference type="Pfam" id="PF09339">
    <property type="entry name" value="HTH_IclR"/>
    <property type="match status" value="1"/>
</dbReference>
<dbReference type="SMART" id="SM00346">
    <property type="entry name" value="HTH_ICLR"/>
    <property type="match status" value="1"/>
</dbReference>
<evidence type="ECO:0000256" key="3">
    <source>
        <dbReference type="ARBA" id="ARBA00023163"/>
    </source>
</evidence>
<keyword evidence="3" id="KW-0804">Transcription</keyword>
<evidence type="ECO:0000256" key="1">
    <source>
        <dbReference type="ARBA" id="ARBA00023015"/>
    </source>
</evidence>
<feature type="domain" description="IclR-ED" evidence="5">
    <location>
        <begin position="64"/>
        <end position="249"/>
    </location>
</feature>
<dbReference type="GO" id="GO:0045892">
    <property type="term" value="P:negative regulation of DNA-templated transcription"/>
    <property type="evidence" value="ECO:0007669"/>
    <property type="project" value="TreeGrafter"/>
</dbReference>
<dbReference type="CDD" id="cd00090">
    <property type="entry name" value="HTH_ARSR"/>
    <property type="match status" value="1"/>
</dbReference>
<dbReference type="InterPro" id="IPR005471">
    <property type="entry name" value="Tscrpt_reg_IclR_N"/>
</dbReference>
<dbReference type="GO" id="GO:0003677">
    <property type="term" value="F:DNA binding"/>
    <property type="evidence" value="ECO:0007669"/>
    <property type="project" value="UniProtKB-KW"/>
</dbReference>
<evidence type="ECO:0008006" key="8">
    <source>
        <dbReference type="Google" id="ProtNLM"/>
    </source>
</evidence>
<dbReference type="PROSITE" id="PS51077">
    <property type="entry name" value="HTH_ICLR"/>
    <property type="match status" value="1"/>
</dbReference>
<dbReference type="PANTHER" id="PTHR30136">
    <property type="entry name" value="HELIX-TURN-HELIX TRANSCRIPTIONAL REGULATOR, ICLR FAMILY"/>
    <property type="match status" value="1"/>
</dbReference>
<sequence>MKSLRKTIDILDYLSDVNRDVGVTELSLKLNLPKSTVHRILKDLLEYSIIEQEKDTSRYRMGLRLLKYSNSLLRSFDLRQIAKPILKKVCNETGETTFLTVWINDQGFCLDSIFSSQNINTNLFVEIGREMPFHCTASSKVILANQPIEEIKRIISKGPLLRYTPNTITEPKKLIEHLWEIKNKGFAICDEEIEEGIKAIAAPIKNIKGKTISSITITGLAQRLNLNNMERLIKIVTDAATEISKRLGYNKFIEK</sequence>
<protein>
    <recommendedName>
        <fullName evidence="8">IclR family transcriptional regulator</fullName>
    </recommendedName>
</protein>
<organism evidence="6 7">
    <name type="scientific">Candidatus Sediminicultor quintus</name>
    <dbReference type="NCBI Taxonomy" id="1797291"/>
    <lineage>
        <taxon>Bacteria</taxon>
        <taxon>Pseudomonadati</taxon>
        <taxon>Atribacterota</taxon>
        <taxon>Candidatus Phoenicimicrobiia</taxon>
        <taxon>Candidatus Pheonicimicrobiales</taxon>
        <taxon>Candidatus Phoenicimicrobiaceae</taxon>
        <taxon>Candidatus Sediminicultor</taxon>
    </lineage>
</organism>
<evidence type="ECO:0000259" key="4">
    <source>
        <dbReference type="PROSITE" id="PS51077"/>
    </source>
</evidence>
<feature type="domain" description="HTH iclR-type" evidence="4">
    <location>
        <begin position="1"/>
        <end position="63"/>
    </location>
</feature>
<dbReference type="InterPro" id="IPR011991">
    <property type="entry name" value="ArsR-like_HTH"/>
</dbReference>
<evidence type="ECO:0000259" key="5">
    <source>
        <dbReference type="PROSITE" id="PS51078"/>
    </source>
</evidence>
<dbReference type="PROSITE" id="PS51078">
    <property type="entry name" value="ICLR_ED"/>
    <property type="match status" value="1"/>
</dbReference>
<dbReference type="InterPro" id="IPR029016">
    <property type="entry name" value="GAF-like_dom_sf"/>
</dbReference>
<evidence type="ECO:0000313" key="6">
    <source>
        <dbReference type="EMBL" id="OGD14469.1"/>
    </source>
</evidence>
<dbReference type="Gene3D" id="1.10.10.10">
    <property type="entry name" value="Winged helix-like DNA-binding domain superfamily/Winged helix DNA-binding domain"/>
    <property type="match status" value="1"/>
</dbReference>
<dbReference type="Proteomes" id="UP000177701">
    <property type="component" value="Unassembled WGS sequence"/>
</dbReference>
<proteinExistence type="predicted"/>
<evidence type="ECO:0000256" key="2">
    <source>
        <dbReference type="ARBA" id="ARBA00023125"/>
    </source>
</evidence>
<dbReference type="InterPro" id="IPR036390">
    <property type="entry name" value="WH_DNA-bd_sf"/>
</dbReference>